<dbReference type="PANTHER" id="PTHR30595">
    <property type="entry name" value="GLPR-RELATED TRANSCRIPTIONAL REPRESSOR"/>
    <property type="match status" value="1"/>
</dbReference>
<dbReference type="PANTHER" id="PTHR30595:SF6">
    <property type="entry name" value="SCHLAFEN ALBA-2 DOMAIN-CONTAINING PROTEIN"/>
    <property type="match status" value="1"/>
</dbReference>
<dbReference type="InterPro" id="IPR038461">
    <property type="entry name" value="Schlafen_AlbA_2_dom_sf"/>
</dbReference>
<feature type="domain" description="Schlafen AlbA-2" evidence="1">
    <location>
        <begin position="24"/>
        <end position="145"/>
    </location>
</feature>
<evidence type="ECO:0000259" key="1">
    <source>
        <dbReference type="Pfam" id="PF04326"/>
    </source>
</evidence>
<keyword evidence="2" id="KW-0067">ATP-binding</keyword>
<dbReference type="RefSeq" id="WP_272090137.1">
    <property type="nucleotide sequence ID" value="NZ_JAQNDL010000003.1"/>
</dbReference>
<comment type="caution">
    <text evidence="2">The sequence shown here is derived from an EMBL/GenBank/DDBJ whole genome shotgun (WGS) entry which is preliminary data.</text>
</comment>
<dbReference type="InterPro" id="IPR007421">
    <property type="entry name" value="Schlafen_AlbA_2_dom"/>
</dbReference>
<gene>
    <name evidence="2" type="ORF">POL25_32300</name>
</gene>
<dbReference type="Pfam" id="PF04326">
    <property type="entry name" value="SLFN_AlbA_2"/>
    <property type="match status" value="1"/>
</dbReference>
<dbReference type="EMBL" id="JAQNDL010000003">
    <property type="protein sequence ID" value="MDC0721635.1"/>
    <property type="molecule type" value="Genomic_DNA"/>
</dbReference>
<dbReference type="InterPro" id="IPR038475">
    <property type="entry name" value="RecG_C_sf"/>
</dbReference>
<dbReference type="Gene3D" id="3.30.950.30">
    <property type="entry name" value="Schlafen, AAA domain"/>
    <property type="match status" value="1"/>
</dbReference>
<keyword evidence="3" id="KW-1185">Reference proteome</keyword>
<dbReference type="Proteomes" id="UP001221686">
    <property type="component" value="Unassembled WGS sequence"/>
</dbReference>
<dbReference type="Pfam" id="PF13749">
    <property type="entry name" value="HATPase_c_4"/>
    <property type="match status" value="1"/>
</dbReference>
<dbReference type="GO" id="GO:0005524">
    <property type="term" value="F:ATP binding"/>
    <property type="evidence" value="ECO:0007669"/>
    <property type="project" value="UniProtKB-KW"/>
</dbReference>
<evidence type="ECO:0000313" key="2">
    <source>
        <dbReference type="EMBL" id="MDC0721635.1"/>
    </source>
</evidence>
<sequence>MPTPGRSSSYLQGLVRELCKLPGETPWVEFKVDNAEPQEIGEYISALANGAALASKTRGYLVWGIKDDDHAIVGTQFDPNKARKGNEALESWLLRLLEPRIEFSFSTVELDGKRVVLLEIVAASGRPVSFSGREYIRVGSYKKPLGDFPEKERELWRLFDRVPFEKGIAAPHLSEDEVLQMLDYPSYFDLLELPLPDGRSAILDALRRDQLVVANAETWDITNLGAILFAKRISDFASLSRKAVRVIQYRGRDRTETVREQLDGRGYASGFEGLLVYLNGILPTTEVVGQALRHQVPRFPELAVRELVANALIHQDFSVTGAGPMVEVFDGRVEITDPGEPLVAVERLLDSPPFSRNETLASLMRRFRICEERGSGIDKVVAQVELHQLPPPLFETPPGFTRVVLFAPRDFNQMDKEERVRACYWHACLKYVQREPVTNSTIRERFGISEPNRAMASRLLRDAVEAGVIVPRDAAAAPKLMQYLPWWATSSARGST</sequence>
<protein>
    <submittedName>
        <fullName evidence="2">ATP-binding protein</fullName>
    </submittedName>
</protein>
<reference evidence="2 3" key="1">
    <citation type="submission" date="2022-11" db="EMBL/GenBank/DDBJ databases">
        <title>Minimal conservation of predation-associated metabolite biosynthetic gene clusters underscores biosynthetic potential of Myxococcota including descriptions for ten novel species: Archangium lansinium sp. nov., Myxococcus landrumus sp. nov., Nannocystis bai.</title>
        <authorList>
            <person name="Ahearne A."/>
            <person name="Stevens C."/>
            <person name="Dowd S."/>
        </authorList>
    </citation>
    <scope>NUCLEOTIDE SEQUENCE [LARGE SCALE GENOMIC DNA]</scope>
    <source>
        <strain evidence="2 3">BB15-2</strain>
    </source>
</reference>
<evidence type="ECO:0000313" key="3">
    <source>
        <dbReference type="Proteomes" id="UP001221686"/>
    </source>
</evidence>
<organism evidence="2 3">
    <name type="scientific">Nannocystis bainbridge</name>
    <dbReference type="NCBI Taxonomy" id="2995303"/>
    <lineage>
        <taxon>Bacteria</taxon>
        <taxon>Pseudomonadati</taxon>
        <taxon>Myxococcota</taxon>
        <taxon>Polyangia</taxon>
        <taxon>Nannocystales</taxon>
        <taxon>Nannocystaceae</taxon>
        <taxon>Nannocystis</taxon>
    </lineage>
</organism>
<accession>A0ABT5E7J7</accession>
<keyword evidence="2" id="KW-0547">Nucleotide-binding</keyword>
<dbReference type="Gene3D" id="3.30.565.60">
    <property type="match status" value="1"/>
</dbReference>
<proteinExistence type="predicted"/>
<name>A0ABT5E7J7_9BACT</name>